<dbReference type="InterPro" id="IPR000209">
    <property type="entry name" value="Peptidase_S8/S53_dom"/>
</dbReference>
<feature type="domain" description="Peptidase S8/S53" evidence="8">
    <location>
        <begin position="58"/>
        <end position="303"/>
    </location>
</feature>
<evidence type="ECO:0000313" key="10">
    <source>
        <dbReference type="Proteomes" id="UP000190037"/>
    </source>
</evidence>
<name>A0A1T3P235_9ACTN</name>
<evidence type="ECO:0000256" key="7">
    <source>
        <dbReference type="SAM" id="Phobius"/>
    </source>
</evidence>
<dbReference type="InterPro" id="IPR050131">
    <property type="entry name" value="Peptidase_S8_subtilisin-like"/>
</dbReference>
<feature type="active site" description="Charge relay system" evidence="5">
    <location>
        <position position="67"/>
    </location>
</feature>
<dbReference type="PANTHER" id="PTHR43806:SF11">
    <property type="entry name" value="CEREVISIN-RELATED"/>
    <property type="match status" value="1"/>
</dbReference>
<feature type="region of interest" description="Disordered" evidence="6">
    <location>
        <begin position="403"/>
        <end position="432"/>
    </location>
</feature>
<evidence type="ECO:0000256" key="3">
    <source>
        <dbReference type="ARBA" id="ARBA00022801"/>
    </source>
</evidence>
<sequence>MSGRPTRASRPSVLLGLLVMILVGGSISAAPAQADSIRAQQWYLDTWKIDDVWKAARGAGITIAVVDSGVDATHEDLAGQILPSLNAPGDQNGHGTGMASLIAGQGRAGGGQGVFGVAPGAKILPFRTNPAPVGGVDQTSLAEGVRLAADSSAQIINLSVGSSINTPTLEESVAYALSRGKMVIAAGGNAPADKDGVQLYPAAYPGVLSVSAVNRDGAPATNSVRGPWISLSAPGEEIPRACVTQSHYCLGTGSSDATALTSGVAALVWSVHPDWTANQVIRRLIDTANRPTEPVPSDTFGYGAVSPRKALAATDTPGPADVNPLVGVRGDKPSGPATAAASAAPSAAVGPPASAPPAKGVAESDDGNDDGLVVPVLVGTAIIVALAAGAGVIATRRRRARELARRQAPIAPQWPSQPPTYHPPGSGPYDRR</sequence>
<dbReference type="EMBL" id="MWQN01000001">
    <property type="protein sequence ID" value="OPC83153.1"/>
    <property type="molecule type" value="Genomic_DNA"/>
</dbReference>
<dbReference type="InterPro" id="IPR015500">
    <property type="entry name" value="Peptidase_S8_subtilisin-rel"/>
</dbReference>
<keyword evidence="7" id="KW-0472">Membrane</keyword>
<feature type="active site" description="Charge relay system" evidence="5">
    <location>
        <position position="255"/>
    </location>
</feature>
<evidence type="ECO:0000259" key="8">
    <source>
        <dbReference type="Pfam" id="PF00082"/>
    </source>
</evidence>
<evidence type="ECO:0000313" key="9">
    <source>
        <dbReference type="EMBL" id="OPC83153.1"/>
    </source>
</evidence>
<proteinExistence type="inferred from homology"/>
<dbReference type="Gene3D" id="3.40.50.200">
    <property type="entry name" value="Peptidase S8/S53 domain"/>
    <property type="match status" value="1"/>
</dbReference>
<dbReference type="SUPFAM" id="SSF52743">
    <property type="entry name" value="Subtilisin-like"/>
    <property type="match status" value="1"/>
</dbReference>
<keyword evidence="7" id="KW-1133">Transmembrane helix</keyword>
<dbReference type="GO" id="GO:0006508">
    <property type="term" value="P:proteolysis"/>
    <property type="evidence" value="ECO:0007669"/>
    <property type="project" value="UniProtKB-KW"/>
</dbReference>
<dbReference type="InterPro" id="IPR036852">
    <property type="entry name" value="Peptidase_S8/S53_dom_sf"/>
</dbReference>
<dbReference type="InterPro" id="IPR023827">
    <property type="entry name" value="Peptidase_S8_Asp-AS"/>
</dbReference>
<feature type="active site" description="Charge relay system" evidence="5">
    <location>
        <position position="94"/>
    </location>
</feature>
<keyword evidence="3 5" id="KW-0378">Hydrolase</keyword>
<reference evidence="9 10" key="1">
    <citation type="submission" date="2017-03" db="EMBL/GenBank/DDBJ databases">
        <title>Draft genome sequence of Streptomyces scabrisporus NF3, endophyte isolated from Amphipterygium adstringens.</title>
        <authorList>
            <person name="Vazquez M."/>
            <person name="Ceapa C.D."/>
            <person name="Rodriguez Luna D."/>
            <person name="Sanchez Esquivel S."/>
        </authorList>
    </citation>
    <scope>NUCLEOTIDE SEQUENCE [LARGE SCALE GENOMIC DNA]</scope>
    <source>
        <strain evidence="9 10">NF3</strain>
    </source>
</reference>
<feature type="transmembrane region" description="Helical" evidence="7">
    <location>
        <begin position="372"/>
        <end position="395"/>
    </location>
</feature>
<dbReference type="GO" id="GO:0004252">
    <property type="term" value="F:serine-type endopeptidase activity"/>
    <property type="evidence" value="ECO:0007669"/>
    <property type="project" value="UniProtKB-UniRule"/>
</dbReference>
<evidence type="ECO:0000256" key="1">
    <source>
        <dbReference type="ARBA" id="ARBA00011073"/>
    </source>
</evidence>
<evidence type="ECO:0000256" key="5">
    <source>
        <dbReference type="PROSITE-ProRule" id="PRU01240"/>
    </source>
</evidence>
<dbReference type="PANTHER" id="PTHR43806">
    <property type="entry name" value="PEPTIDASE S8"/>
    <property type="match status" value="1"/>
</dbReference>
<organism evidence="9 10">
    <name type="scientific">Embleya scabrispora</name>
    <dbReference type="NCBI Taxonomy" id="159449"/>
    <lineage>
        <taxon>Bacteria</taxon>
        <taxon>Bacillati</taxon>
        <taxon>Actinomycetota</taxon>
        <taxon>Actinomycetes</taxon>
        <taxon>Kitasatosporales</taxon>
        <taxon>Streptomycetaceae</taxon>
        <taxon>Embleya</taxon>
    </lineage>
</organism>
<dbReference type="AlphaFoldDB" id="A0A1T3P235"/>
<dbReference type="PRINTS" id="PR00723">
    <property type="entry name" value="SUBTILISIN"/>
</dbReference>
<comment type="caution">
    <text evidence="9">The sequence shown here is derived from an EMBL/GenBank/DDBJ whole genome shotgun (WGS) entry which is preliminary data.</text>
</comment>
<keyword evidence="7" id="KW-0812">Transmembrane</keyword>
<dbReference type="OrthoDB" id="9798386at2"/>
<gene>
    <name evidence="9" type="ORF">B4N89_21405</name>
</gene>
<dbReference type="PROSITE" id="PS51892">
    <property type="entry name" value="SUBTILASE"/>
    <property type="match status" value="1"/>
</dbReference>
<dbReference type="Pfam" id="PF00082">
    <property type="entry name" value="Peptidase_S8"/>
    <property type="match status" value="1"/>
</dbReference>
<feature type="region of interest" description="Disordered" evidence="6">
    <location>
        <begin position="311"/>
        <end position="366"/>
    </location>
</feature>
<dbReference type="PROSITE" id="PS00136">
    <property type="entry name" value="SUBTILASE_ASP"/>
    <property type="match status" value="1"/>
</dbReference>
<feature type="compositionally biased region" description="Pro residues" evidence="6">
    <location>
        <begin position="415"/>
        <end position="426"/>
    </location>
</feature>
<feature type="compositionally biased region" description="Low complexity" evidence="6">
    <location>
        <begin position="333"/>
        <end position="361"/>
    </location>
</feature>
<keyword evidence="2 5" id="KW-0645">Protease</keyword>
<keyword evidence="4 5" id="KW-0720">Serine protease</keyword>
<accession>A0A1T3P235</accession>
<evidence type="ECO:0000256" key="6">
    <source>
        <dbReference type="SAM" id="MobiDB-lite"/>
    </source>
</evidence>
<evidence type="ECO:0000256" key="2">
    <source>
        <dbReference type="ARBA" id="ARBA00022670"/>
    </source>
</evidence>
<keyword evidence="10" id="KW-1185">Reference proteome</keyword>
<dbReference type="Proteomes" id="UP000190037">
    <property type="component" value="Unassembled WGS sequence"/>
</dbReference>
<evidence type="ECO:0000256" key="4">
    <source>
        <dbReference type="ARBA" id="ARBA00022825"/>
    </source>
</evidence>
<comment type="similarity">
    <text evidence="1 5">Belongs to the peptidase S8 family.</text>
</comment>
<dbReference type="STRING" id="159449.B4N89_21405"/>
<protein>
    <recommendedName>
        <fullName evidence="8">Peptidase S8/S53 domain-containing protein</fullName>
    </recommendedName>
</protein>